<dbReference type="Pfam" id="PF00296">
    <property type="entry name" value="Bac_luciferase"/>
    <property type="match status" value="1"/>
</dbReference>
<name>A0A939QKW6_9MICO</name>
<dbReference type="Gene3D" id="3.20.20.30">
    <property type="entry name" value="Luciferase-like domain"/>
    <property type="match status" value="1"/>
</dbReference>
<evidence type="ECO:0000313" key="3">
    <source>
        <dbReference type="EMBL" id="MBO3662665.1"/>
    </source>
</evidence>
<dbReference type="EMBL" id="JAGFOA010000001">
    <property type="protein sequence ID" value="MBO3662665.1"/>
    <property type="molecule type" value="Genomic_DNA"/>
</dbReference>
<comment type="caution">
    <text evidence="3">The sequence shown here is derived from an EMBL/GenBank/DDBJ whole genome shotgun (WGS) entry which is preliminary data.</text>
</comment>
<accession>A0A939QKW6</accession>
<evidence type="ECO:0000256" key="1">
    <source>
        <dbReference type="ARBA" id="ARBA00007789"/>
    </source>
</evidence>
<dbReference type="RefSeq" id="WP_208500317.1">
    <property type="nucleotide sequence ID" value="NZ_JAGFOA010000001.1"/>
</dbReference>
<dbReference type="InterPro" id="IPR019949">
    <property type="entry name" value="CmoO-like"/>
</dbReference>
<sequence length="356" mass="37823">MSETRNPALSVLDLVPVRSLPDGTRQSSAQAVEASMALAQRADELGYRRYWFAEHHNMPAVASTAPPVLIAAAAVRTRRIRVGSGGVMLPNHAPLIVAEQFAALEALAPGRIDLGIGRAPGSDPVITQLLRRSGTTSEVDQFPQHVADIQALASPEGATLRFTSGGEYGVHATPSAEGSPEVWLLGSSDYSATLAAAKGLPYVFANHFAGDGLERAMSLYRQQFTPSDVLQEPKSFITANVVASPTAEEAEERALPQLRQFARLRTNKPMRPLETVEEALAADSDALEQSMVAQNRARWFVGAAADVAARLAEFAGKHGVDEVMISPAAGSYAAEALDASVGRVQTLELLAEHLPA</sequence>
<keyword evidence="4" id="KW-1185">Reference proteome</keyword>
<evidence type="ECO:0000259" key="2">
    <source>
        <dbReference type="Pfam" id="PF00296"/>
    </source>
</evidence>
<dbReference type="NCBIfam" id="TIGR03558">
    <property type="entry name" value="oxido_grp_1"/>
    <property type="match status" value="1"/>
</dbReference>
<dbReference type="PANTHER" id="PTHR30137:SF6">
    <property type="entry name" value="LUCIFERASE-LIKE MONOOXYGENASE"/>
    <property type="match status" value="1"/>
</dbReference>
<protein>
    <submittedName>
        <fullName evidence="3">LLM class flavin-dependent oxidoreductase</fullName>
    </submittedName>
</protein>
<feature type="domain" description="Luciferase-like" evidence="2">
    <location>
        <begin position="26"/>
        <end position="315"/>
    </location>
</feature>
<dbReference type="SUPFAM" id="SSF51679">
    <property type="entry name" value="Bacterial luciferase-like"/>
    <property type="match status" value="1"/>
</dbReference>
<evidence type="ECO:0000313" key="4">
    <source>
        <dbReference type="Proteomes" id="UP000680132"/>
    </source>
</evidence>
<reference evidence="3" key="1">
    <citation type="submission" date="2021-03" db="EMBL/GenBank/DDBJ databases">
        <title>Microbacterium sp. nov., a novel actinobacterium isolated from cow dung.</title>
        <authorList>
            <person name="Zhang L."/>
        </authorList>
    </citation>
    <scope>NUCLEOTIDE SEQUENCE</scope>
    <source>
        <strain evidence="3">NEAU-LLB</strain>
    </source>
</reference>
<comment type="similarity">
    <text evidence="1">To bacterial alkanal monooxygenase alpha and beta chains.</text>
</comment>
<dbReference type="InterPro" id="IPR050766">
    <property type="entry name" value="Bact_Lucif_Oxidored"/>
</dbReference>
<gene>
    <name evidence="3" type="ORF">J5V96_03965</name>
</gene>
<dbReference type="InterPro" id="IPR036661">
    <property type="entry name" value="Luciferase-like_sf"/>
</dbReference>
<dbReference type="InterPro" id="IPR011251">
    <property type="entry name" value="Luciferase-like_dom"/>
</dbReference>
<dbReference type="GO" id="GO:0016705">
    <property type="term" value="F:oxidoreductase activity, acting on paired donors, with incorporation or reduction of molecular oxygen"/>
    <property type="evidence" value="ECO:0007669"/>
    <property type="project" value="InterPro"/>
</dbReference>
<organism evidence="3 4">
    <name type="scientific">Microbacterium stercoris</name>
    <dbReference type="NCBI Taxonomy" id="2820289"/>
    <lineage>
        <taxon>Bacteria</taxon>
        <taxon>Bacillati</taxon>
        <taxon>Actinomycetota</taxon>
        <taxon>Actinomycetes</taxon>
        <taxon>Micrococcales</taxon>
        <taxon>Microbacteriaceae</taxon>
        <taxon>Microbacterium</taxon>
    </lineage>
</organism>
<dbReference type="PANTHER" id="PTHR30137">
    <property type="entry name" value="LUCIFERASE-LIKE MONOOXYGENASE"/>
    <property type="match status" value="1"/>
</dbReference>
<dbReference type="AlphaFoldDB" id="A0A939QKW6"/>
<proteinExistence type="predicted"/>
<dbReference type="Proteomes" id="UP000680132">
    <property type="component" value="Unassembled WGS sequence"/>
</dbReference>
<dbReference type="GO" id="GO:0005829">
    <property type="term" value="C:cytosol"/>
    <property type="evidence" value="ECO:0007669"/>
    <property type="project" value="TreeGrafter"/>
</dbReference>